<organism evidence="3 4">
    <name type="scientific">Gymnopus androsaceus JB14</name>
    <dbReference type="NCBI Taxonomy" id="1447944"/>
    <lineage>
        <taxon>Eukaryota</taxon>
        <taxon>Fungi</taxon>
        <taxon>Dikarya</taxon>
        <taxon>Basidiomycota</taxon>
        <taxon>Agaricomycotina</taxon>
        <taxon>Agaricomycetes</taxon>
        <taxon>Agaricomycetidae</taxon>
        <taxon>Agaricales</taxon>
        <taxon>Marasmiineae</taxon>
        <taxon>Omphalotaceae</taxon>
        <taxon>Gymnopus</taxon>
    </lineage>
</organism>
<accession>A0A6A4IUD8</accession>
<dbReference type="Proteomes" id="UP000799118">
    <property type="component" value="Unassembled WGS sequence"/>
</dbReference>
<dbReference type="EMBL" id="ML769383">
    <property type="protein sequence ID" value="KAE9411184.1"/>
    <property type="molecule type" value="Genomic_DNA"/>
</dbReference>
<dbReference type="AlphaFoldDB" id="A0A6A4IUD8"/>
<keyword evidence="1" id="KW-0479">Metal-binding</keyword>
<evidence type="ECO:0000313" key="4">
    <source>
        <dbReference type="Proteomes" id="UP000799118"/>
    </source>
</evidence>
<dbReference type="GO" id="GO:0008270">
    <property type="term" value="F:zinc ion binding"/>
    <property type="evidence" value="ECO:0007669"/>
    <property type="project" value="UniProtKB-KW"/>
</dbReference>
<gene>
    <name evidence="3" type="ORF">BT96DRAFT_1570</name>
</gene>
<dbReference type="PANTHER" id="PTHR28498:SF1">
    <property type="entry name" value="ZINC FINGER SWIM DOMAIN-CONTAINING PROTEIN 7"/>
    <property type="match status" value="1"/>
</dbReference>
<evidence type="ECO:0000259" key="2">
    <source>
        <dbReference type="PROSITE" id="PS50966"/>
    </source>
</evidence>
<sequence>MILPFELLRLADTIIDSLDQDSESHYLTEDSLLKLHNVFPDTILLAALDLIDQRKVTESTTPWGFIEYEVLGSNATHIVYITLPKALTTSYCTCPAFNFAVLETGQSLMCKHVLATRLAVRLDLCVKQQISLDYLATVASQRYK</sequence>
<dbReference type="OrthoDB" id="337581at2759"/>
<dbReference type="PROSITE" id="PS50966">
    <property type="entry name" value="ZF_SWIM"/>
    <property type="match status" value="1"/>
</dbReference>
<dbReference type="Pfam" id="PF04434">
    <property type="entry name" value="SWIM"/>
    <property type="match status" value="1"/>
</dbReference>
<keyword evidence="1" id="KW-0863">Zinc-finger</keyword>
<reference evidence="3" key="1">
    <citation type="journal article" date="2019" name="Environ. Microbiol.">
        <title>Fungal ecological strategies reflected in gene transcription - a case study of two litter decomposers.</title>
        <authorList>
            <person name="Barbi F."/>
            <person name="Kohler A."/>
            <person name="Barry K."/>
            <person name="Baskaran P."/>
            <person name="Daum C."/>
            <person name="Fauchery L."/>
            <person name="Ihrmark K."/>
            <person name="Kuo A."/>
            <person name="LaButti K."/>
            <person name="Lipzen A."/>
            <person name="Morin E."/>
            <person name="Grigoriev I.V."/>
            <person name="Henrissat B."/>
            <person name="Lindahl B."/>
            <person name="Martin F."/>
        </authorList>
    </citation>
    <scope>NUCLEOTIDE SEQUENCE</scope>
    <source>
        <strain evidence="3">JB14</strain>
    </source>
</reference>
<keyword evidence="4" id="KW-1185">Reference proteome</keyword>
<dbReference type="GO" id="GO:0097196">
    <property type="term" value="C:Shu complex"/>
    <property type="evidence" value="ECO:0007669"/>
    <property type="project" value="TreeGrafter"/>
</dbReference>
<evidence type="ECO:0000313" key="3">
    <source>
        <dbReference type="EMBL" id="KAE9411184.1"/>
    </source>
</evidence>
<dbReference type="InterPro" id="IPR007527">
    <property type="entry name" value="Znf_SWIM"/>
</dbReference>
<dbReference type="PANTHER" id="PTHR28498">
    <property type="entry name" value="ZINC FINGER SWIM DOMAIN-CONTAINING PROTEIN 7"/>
    <property type="match status" value="1"/>
</dbReference>
<protein>
    <recommendedName>
        <fullName evidence="2">SWIM-type domain-containing protein</fullName>
    </recommendedName>
</protein>
<feature type="domain" description="SWIM-type" evidence="2">
    <location>
        <begin position="77"/>
        <end position="121"/>
    </location>
</feature>
<proteinExistence type="predicted"/>
<evidence type="ECO:0000256" key="1">
    <source>
        <dbReference type="PROSITE-ProRule" id="PRU00325"/>
    </source>
</evidence>
<keyword evidence="1" id="KW-0862">Zinc</keyword>
<dbReference type="GO" id="GO:0000724">
    <property type="term" value="P:double-strand break repair via homologous recombination"/>
    <property type="evidence" value="ECO:0007669"/>
    <property type="project" value="TreeGrafter"/>
</dbReference>
<name>A0A6A4IUD8_9AGAR</name>